<evidence type="ECO:0008006" key="3">
    <source>
        <dbReference type="Google" id="ProtNLM"/>
    </source>
</evidence>
<name>A0AAD0QVK7_PSEDL</name>
<evidence type="ECO:0000313" key="2">
    <source>
        <dbReference type="Proteomes" id="UP000256503"/>
    </source>
</evidence>
<reference evidence="1 2" key="1">
    <citation type="submission" date="2018-07" db="EMBL/GenBank/DDBJ databases">
        <title>Complete genome sequence of a Pseudomonas plecoglossicida strain pathogenic to the marine fish, Larimichthys crocea.</title>
        <authorList>
            <person name="Tao Z."/>
        </authorList>
    </citation>
    <scope>NUCLEOTIDE SEQUENCE [LARGE SCALE GENOMIC DNA]</scope>
    <source>
        <strain evidence="1 2">XSDHY-P</strain>
    </source>
</reference>
<dbReference type="InterPro" id="IPR011250">
    <property type="entry name" value="OMP/PagP_B-barrel"/>
</dbReference>
<proteinExistence type="predicted"/>
<accession>A0AAD0QVK7</accession>
<dbReference type="EMBL" id="CP031146">
    <property type="protein sequence ID" value="AXM95560.1"/>
    <property type="molecule type" value="Genomic_DNA"/>
</dbReference>
<sequence>MKNDSLALYIDGTVLRHHNSFIGSANMVDLKHAHGITEGTTEGRFFGNEASAVAGIAVFNKPQYDTSFGGVQVPSTKPK</sequence>
<organism evidence="1 2">
    <name type="scientific">Pseudomonas plecoglossicida</name>
    <dbReference type="NCBI Taxonomy" id="70775"/>
    <lineage>
        <taxon>Bacteria</taxon>
        <taxon>Pseudomonadati</taxon>
        <taxon>Pseudomonadota</taxon>
        <taxon>Gammaproteobacteria</taxon>
        <taxon>Pseudomonadales</taxon>
        <taxon>Pseudomonadaceae</taxon>
        <taxon>Pseudomonas</taxon>
    </lineage>
</organism>
<dbReference type="RefSeq" id="WP_081663619.1">
    <property type="nucleotide sequence ID" value="NZ_BSOM01000021.1"/>
</dbReference>
<dbReference type="GeneID" id="49613159"/>
<gene>
    <name evidence="1" type="ORF">DVB73_06970</name>
</gene>
<protein>
    <recommendedName>
        <fullName evidence="3">Transferrin-binding protein B C-lobe/N-lobe beta barrel domain-containing protein</fullName>
    </recommendedName>
</protein>
<dbReference type="Gene3D" id="2.40.160.90">
    <property type="match status" value="1"/>
</dbReference>
<dbReference type="AlphaFoldDB" id="A0AAD0QVK7"/>
<dbReference type="SUPFAM" id="SSF56925">
    <property type="entry name" value="OMPA-like"/>
    <property type="match status" value="1"/>
</dbReference>
<evidence type="ECO:0000313" key="1">
    <source>
        <dbReference type="EMBL" id="AXM95560.1"/>
    </source>
</evidence>
<dbReference type="Proteomes" id="UP000256503">
    <property type="component" value="Chromosome"/>
</dbReference>